<dbReference type="InterPro" id="IPR001245">
    <property type="entry name" value="Ser-Thr/Tyr_kinase_cat_dom"/>
</dbReference>
<evidence type="ECO:0000256" key="7">
    <source>
        <dbReference type="ARBA" id="ARBA00022741"/>
    </source>
</evidence>
<evidence type="ECO:0000256" key="23">
    <source>
        <dbReference type="SAM" id="Phobius"/>
    </source>
</evidence>
<dbReference type="InterPro" id="IPR013806">
    <property type="entry name" value="Kringle-like"/>
</dbReference>
<dbReference type="PROSITE" id="PS00021">
    <property type="entry name" value="KRINGLE_1"/>
    <property type="match status" value="1"/>
</dbReference>
<comment type="caution">
    <text evidence="20">Lacks conserved residue(s) required for the propagation of feature annotation.</text>
</comment>
<dbReference type="Pfam" id="PF07679">
    <property type="entry name" value="I-set"/>
    <property type="match status" value="1"/>
</dbReference>
<keyword evidence="14" id="KW-0325">Glycoprotein</keyword>
<dbReference type="InterPro" id="IPR050122">
    <property type="entry name" value="RTK"/>
</dbReference>
<dbReference type="Pfam" id="PF00051">
    <property type="entry name" value="Kringle"/>
    <property type="match status" value="1"/>
</dbReference>
<dbReference type="InterPro" id="IPR017441">
    <property type="entry name" value="Protein_kinase_ATP_BS"/>
</dbReference>
<dbReference type="InterPro" id="IPR020067">
    <property type="entry name" value="Frizzled_dom"/>
</dbReference>
<dbReference type="PROSITE" id="PS50038">
    <property type="entry name" value="FZ"/>
    <property type="match status" value="1"/>
</dbReference>
<dbReference type="InterPro" id="IPR000001">
    <property type="entry name" value="Kringle"/>
</dbReference>
<evidence type="ECO:0000259" key="24">
    <source>
        <dbReference type="PROSITE" id="PS50011"/>
    </source>
</evidence>
<dbReference type="GO" id="GO:0045202">
    <property type="term" value="C:synapse"/>
    <property type="evidence" value="ECO:0007669"/>
    <property type="project" value="UniProtKB-SubCell"/>
</dbReference>
<dbReference type="Gene3D" id="2.130.10.10">
    <property type="entry name" value="YVTN repeat-like/Quinoprotein amine dehydrogenase"/>
    <property type="match status" value="1"/>
</dbReference>
<evidence type="ECO:0000256" key="8">
    <source>
        <dbReference type="ARBA" id="ARBA00022840"/>
    </source>
</evidence>
<dbReference type="InterPro" id="IPR011009">
    <property type="entry name" value="Kinase-like_dom_sf"/>
</dbReference>
<evidence type="ECO:0000256" key="10">
    <source>
        <dbReference type="ARBA" id="ARBA00023018"/>
    </source>
</evidence>
<dbReference type="Pfam" id="PF07714">
    <property type="entry name" value="PK_Tyr_Ser-Thr"/>
    <property type="match status" value="1"/>
</dbReference>
<dbReference type="InterPro" id="IPR011047">
    <property type="entry name" value="Quinoprotein_ADH-like_sf"/>
</dbReference>
<keyword evidence="5" id="KW-0879">Wnt signaling pathway</keyword>
<evidence type="ECO:0000256" key="15">
    <source>
        <dbReference type="ARBA" id="ARBA00023319"/>
    </source>
</evidence>
<evidence type="ECO:0000256" key="9">
    <source>
        <dbReference type="ARBA" id="ARBA00022989"/>
    </source>
</evidence>
<dbReference type="GO" id="GO:0004714">
    <property type="term" value="F:transmembrane receptor protein tyrosine kinase activity"/>
    <property type="evidence" value="ECO:0007669"/>
    <property type="project" value="UniProtKB-EC"/>
</dbReference>
<dbReference type="PRINTS" id="PR00018">
    <property type="entry name" value="KRINGLE"/>
</dbReference>
<feature type="disulfide bond" evidence="20">
    <location>
        <begin position="389"/>
        <end position="412"/>
    </location>
</feature>
<dbReference type="Gene3D" id="1.10.2000.10">
    <property type="entry name" value="Frizzled cysteine-rich domain"/>
    <property type="match status" value="1"/>
</dbReference>
<evidence type="ECO:0000256" key="6">
    <source>
        <dbReference type="ARBA" id="ARBA00022692"/>
    </source>
</evidence>
<dbReference type="Gene3D" id="1.10.510.10">
    <property type="entry name" value="Transferase(Phosphotransferase) domain 1"/>
    <property type="match status" value="1"/>
</dbReference>
<keyword evidence="15" id="KW-0393">Immunoglobulin domain</keyword>
<dbReference type="AlphaFoldDB" id="A0AAE9DHA6"/>
<evidence type="ECO:0000256" key="17">
    <source>
        <dbReference type="ARBA" id="ARBA00051243"/>
    </source>
</evidence>
<gene>
    <name evidence="28" type="ORF">L3Y34_016982</name>
</gene>
<keyword evidence="3" id="KW-0597">Phosphoprotein</keyword>
<keyword evidence="6 23" id="KW-0812">Transmembrane</keyword>
<name>A0AAE9DHA6_CAEBR</name>
<feature type="active site" description="Proton acceptor" evidence="18">
    <location>
        <position position="706"/>
    </location>
</feature>
<dbReference type="Proteomes" id="UP000827892">
    <property type="component" value="Chromosome II"/>
</dbReference>
<evidence type="ECO:0000256" key="22">
    <source>
        <dbReference type="SAM" id="MobiDB-lite"/>
    </source>
</evidence>
<dbReference type="GO" id="GO:0009653">
    <property type="term" value="P:anatomical structure morphogenesis"/>
    <property type="evidence" value="ECO:0007669"/>
    <property type="project" value="UniProtKB-ARBA"/>
</dbReference>
<dbReference type="CDD" id="cd00096">
    <property type="entry name" value="Ig"/>
    <property type="match status" value="1"/>
</dbReference>
<dbReference type="Gene3D" id="2.60.40.10">
    <property type="entry name" value="Immunoglobulins"/>
    <property type="match status" value="1"/>
</dbReference>
<dbReference type="PANTHER" id="PTHR24416">
    <property type="entry name" value="TYROSINE-PROTEIN KINASE RECEPTOR"/>
    <property type="match status" value="1"/>
</dbReference>
<sequence>MEGTSTGQRPYIRLTSQLRNATKSSGDEVRFKCEALGTPPLKFIWLKNKGPIEKSKRVKIRDKENSSRLVITQLDVLDSGYYQCIVSNPAASVNTTSVLRVNNVPTDAVKLGGGKHKGSGSHHATKHIPYDEYEDYELMDRGRLPDEEEADLYRVPDGAAGSNFAPMAVSERWLDGIKYRVGDCVQYRGEACRQYLSNKFVMMTNESREEMYDIDRNLRAAMLFINGAPTISQKCRQLSQAVACHHMYKVCESESNNQIVAICKHDCDVIQNDECPTELALAAQHELVGDTPKALFPLCSRLSTTSNCIPVVTTAMMQNTPSLSPTLSNPSEKPRGHLTHWCYVNSGTQYEGSVGQSSSGKQCAPWLDSTSRDFNVHRFPELNGAKNYCRNPGGKKSKPWCYTRPMGQEEYCDVPQCPADMYPGLENKGKSGVSESVTALWDSLDPTMQVALVGGGVFFSLILLLLFCCACCCRAKKKKTKARHQNQAPSVINSAANSAYYRKLNGTSTPIMGGGRQGGVEMANLLGPPPYPMDFDQQHVARRFPSQDFPHGGSIDENSYKVFEITPSQLSVREKIGEGQFGVVHSGIYTSGLFAPEPMAVAVKKCKHDATNADRAQLEQEIRTVATFDHPNVIKLIGVCYMDNSLLAVFEYMVHGDLHELLKVRVPPADHDMGGIAEANAEFLYIATQIALGMEYLSSMSFVHRDLATRNCLVGDTRTIKIADFGLMRTSYGSDYYKMIHRSWMPVRWMSKEAIEQGRFSEASDVWSFGVTLWEIWSFGRQPYEGATNQQVIELIANRHLLECPHNCPTNIYSLMVECWHENIERRPTFSEIRSRLQSWSLASPAHSILHQQHQQQNRAGSHSGSSGAGGPRPIAHHQPPRGYPSQKLHRRGDGASPLMKRHDANYAYSEDGVICWWNLTTGELIRTLDNNTTWAFQLATSSEFLLGFYGSSQLFMWNVENGQLACRVTDALGDGTGFLWDKRTD</sequence>
<keyword evidence="8 19" id="KW-0067">ATP-binding</keyword>
<keyword evidence="7 19" id="KW-0547">Nucleotide-binding</keyword>
<evidence type="ECO:0000256" key="12">
    <source>
        <dbReference type="ARBA" id="ARBA00023157"/>
    </source>
</evidence>
<dbReference type="FunFam" id="1.10.2000.10:FF:000026">
    <property type="entry name" value="Tyrosine-protein kinase receptor cam-1"/>
    <property type="match status" value="1"/>
</dbReference>
<dbReference type="SUPFAM" id="SSF57440">
    <property type="entry name" value="Kringle-like"/>
    <property type="match status" value="1"/>
</dbReference>
<keyword evidence="13" id="KW-0675">Receptor</keyword>
<evidence type="ECO:0000259" key="25">
    <source>
        <dbReference type="PROSITE" id="PS50038"/>
    </source>
</evidence>
<feature type="domain" description="Ig-like" evidence="27">
    <location>
        <begin position="10"/>
        <end position="100"/>
    </location>
</feature>
<feature type="domain" description="Protein kinase" evidence="24">
    <location>
        <begin position="570"/>
        <end position="850"/>
    </location>
</feature>
<dbReference type="CDD" id="cd00192">
    <property type="entry name" value="PTKc"/>
    <property type="match status" value="1"/>
</dbReference>
<evidence type="ECO:0000256" key="5">
    <source>
        <dbReference type="ARBA" id="ARBA00022687"/>
    </source>
</evidence>
<dbReference type="InterPro" id="IPR008266">
    <property type="entry name" value="Tyr_kinase_AS"/>
</dbReference>
<dbReference type="PROSITE" id="PS50011">
    <property type="entry name" value="PROTEIN_KINASE_DOM"/>
    <property type="match status" value="1"/>
</dbReference>
<reference evidence="28 29" key="1">
    <citation type="submission" date="2022-05" db="EMBL/GenBank/DDBJ databases">
        <title>Chromosome-level reference genomes for two strains of Caenorhabditis briggsae: an improved platform for comparative genomics.</title>
        <authorList>
            <person name="Stevens L."/>
            <person name="Andersen E.C."/>
        </authorList>
    </citation>
    <scope>NUCLEOTIDE SEQUENCE [LARGE SCALE GENOMIC DNA]</scope>
    <source>
        <strain evidence="28">QX1410_ONT</strain>
        <tissue evidence="28">Whole-organism</tissue>
    </source>
</reference>
<dbReference type="EC" id="2.7.10.1" evidence="2"/>
<dbReference type="InterPro" id="IPR016247">
    <property type="entry name" value="Tyr_kinase_rcpt_ROR"/>
</dbReference>
<dbReference type="InterPro" id="IPR036790">
    <property type="entry name" value="Frizzled_dom_sf"/>
</dbReference>
<dbReference type="GO" id="GO:0016055">
    <property type="term" value="P:Wnt signaling pathway"/>
    <property type="evidence" value="ECO:0007669"/>
    <property type="project" value="UniProtKB-KW"/>
</dbReference>
<evidence type="ECO:0000256" key="20">
    <source>
        <dbReference type="PROSITE-ProRule" id="PRU00121"/>
    </source>
</evidence>
<evidence type="ECO:0000256" key="21">
    <source>
        <dbReference type="PROSITE-ProRule" id="PRU10141"/>
    </source>
</evidence>
<feature type="domain" description="FZ" evidence="25">
    <location>
        <begin position="179"/>
        <end position="311"/>
    </location>
</feature>
<dbReference type="InterPro" id="IPR013783">
    <property type="entry name" value="Ig-like_fold"/>
</dbReference>
<dbReference type="InterPro" id="IPR013098">
    <property type="entry name" value="Ig_I-set"/>
</dbReference>
<feature type="domain" description="Kringle" evidence="26">
    <location>
        <begin position="341"/>
        <end position="417"/>
    </location>
</feature>
<dbReference type="SMART" id="SM00130">
    <property type="entry name" value="KR"/>
    <property type="match status" value="1"/>
</dbReference>
<keyword evidence="9 23" id="KW-1133">Transmembrane helix</keyword>
<evidence type="ECO:0000256" key="1">
    <source>
        <dbReference type="ARBA" id="ARBA00004479"/>
    </source>
</evidence>
<dbReference type="Gene3D" id="2.40.20.10">
    <property type="entry name" value="Plasminogen Kringle 4"/>
    <property type="match status" value="1"/>
</dbReference>
<dbReference type="InterPro" id="IPR000719">
    <property type="entry name" value="Prot_kinase_dom"/>
</dbReference>
<dbReference type="PROSITE" id="PS50835">
    <property type="entry name" value="IG_LIKE"/>
    <property type="match status" value="1"/>
</dbReference>
<organism evidence="28 29">
    <name type="scientific">Caenorhabditis briggsae</name>
    <dbReference type="NCBI Taxonomy" id="6238"/>
    <lineage>
        <taxon>Eukaryota</taxon>
        <taxon>Metazoa</taxon>
        <taxon>Ecdysozoa</taxon>
        <taxon>Nematoda</taxon>
        <taxon>Chromadorea</taxon>
        <taxon>Rhabditida</taxon>
        <taxon>Rhabditina</taxon>
        <taxon>Rhabditomorpha</taxon>
        <taxon>Rhabditoidea</taxon>
        <taxon>Rhabditidae</taxon>
        <taxon>Peloderinae</taxon>
        <taxon>Caenorhabditis</taxon>
    </lineage>
</organism>
<dbReference type="SMART" id="SM00409">
    <property type="entry name" value="IG"/>
    <property type="match status" value="1"/>
</dbReference>
<evidence type="ECO:0000259" key="26">
    <source>
        <dbReference type="PROSITE" id="PS50070"/>
    </source>
</evidence>
<evidence type="ECO:0000256" key="13">
    <source>
        <dbReference type="ARBA" id="ARBA00023170"/>
    </source>
</evidence>
<dbReference type="CDD" id="cd07459">
    <property type="entry name" value="CRD_TK_ROR_like"/>
    <property type="match status" value="1"/>
</dbReference>
<dbReference type="InterPro" id="IPR041775">
    <property type="entry name" value="Ror-like_CRD"/>
</dbReference>
<keyword evidence="11 23" id="KW-0472">Membrane</keyword>
<dbReference type="PROSITE" id="PS50070">
    <property type="entry name" value="KRINGLE_2"/>
    <property type="match status" value="1"/>
</dbReference>
<dbReference type="PANTHER" id="PTHR24416:SF611">
    <property type="entry name" value="TYROSINE-PROTEIN KINASE TRANSMEMBRANE RECEPTOR ROR"/>
    <property type="match status" value="1"/>
</dbReference>
<dbReference type="PRINTS" id="PR00109">
    <property type="entry name" value="TYRKINASE"/>
</dbReference>
<dbReference type="PROSITE" id="PS00109">
    <property type="entry name" value="PROTEIN_KINASE_TYR"/>
    <property type="match status" value="1"/>
</dbReference>
<dbReference type="InterPro" id="IPR018056">
    <property type="entry name" value="Kringle_CS"/>
</dbReference>
<feature type="region of interest" description="Disordered" evidence="22">
    <location>
        <begin position="851"/>
        <end position="897"/>
    </location>
</feature>
<dbReference type="PIRSF" id="PIRSF000624">
    <property type="entry name" value="TyrPK_TMrec_ROR"/>
    <property type="match status" value="1"/>
</dbReference>
<dbReference type="GO" id="GO:0005524">
    <property type="term" value="F:ATP binding"/>
    <property type="evidence" value="ECO:0007669"/>
    <property type="project" value="UniProtKB-UniRule"/>
</dbReference>
<proteinExistence type="predicted"/>
<dbReference type="GO" id="GO:0016020">
    <property type="term" value="C:membrane"/>
    <property type="evidence" value="ECO:0007669"/>
    <property type="project" value="UniProtKB-SubCell"/>
</dbReference>
<evidence type="ECO:0000256" key="11">
    <source>
        <dbReference type="ARBA" id="ARBA00023136"/>
    </source>
</evidence>
<dbReference type="SUPFAM" id="SSF56112">
    <property type="entry name" value="Protein kinase-like (PK-like)"/>
    <property type="match status" value="1"/>
</dbReference>
<keyword evidence="12 20" id="KW-1015">Disulfide bond</keyword>
<dbReference type="InterPro" id="IPR036179">
    <property type="entry name" value="Ig-like_dom_sf"/>
</dbReference>
<dbReference type="PROSITE" id="PS00107">
    <property type="entry name" value="PROTEIN_KINASE_ATP"/>
    <property type="match status" value="1"/>
</dbReference>
<dbReference type="InterPro" id="IPR007110">
    <property type="entry name" value="Ig-like_dom"/>
</dbReference>
<feature type="binding site" evidence="21">
    <location>
        <position position="605"/>
    </location>
    <ligand>
        <name>ATP</name>
        <dbReference type="ChEBI" id="CHEBI:30616"/>
    </ligand>
</feature>
<dbReference type="FunFam" id="2.60.40.10:FF:000107">
    <property type="entry name" value="Myosin, light chain kinase a"/>
    <property type="match status" value="1"/>
</dbReference>
<evidence type="ECO:0000256" key="3">
    <source>
        <dbReference type="ARBA" id="ARBA00022553"/>
    </source>
</evidence>
<evidence type="ECO:0000313" key="28">
    <source>
        <dbReference type="EMBL" id="ULU03881.1"/>
    </source>
</evidence>
<dbReference type="InterPro" id="IPR003598">
    <property type="entry name" value="Ig_sub2"/>
</dbReference>
<comment type="subcellular location">
    <subcellularLocation>
        <location evidence="1">Membrane</location>
        <topology evidence="1">Single-pass type I membrane protein</topology>
    </subcellularLocation>
    <subcellularLocation>
        <location evidence="16">Synapse</location>
    </subcellularLocation>
</comment>
<evidence type="ECO:0000256" key="2">
    <source>
        <dbReference type="ARBA" id="ARBA00011902"/>
    </source>
</evidence>
<feature type="binding site" evidence="19">
    <location>
        <position position="604"/>
    </location>
    <ligand>
        <name>ATP</name>
        <dbReference type="ChEBI" id="CHEBI:30616"/>
    </ligand>
</feature>
<dbReference type="SMART" id="SM00219">
    <property type="entry name" value="TyrKc"/>
    <property type="match status" value="1"/>
</dbReference>
<accession>A0AAE9DHA6</accession>
<dbReference type="SUPFAM" id="SSF50998">
    <property type="entry name" value="Quinoprotein alcohol dehydrogenase-like"/>
    <property type="match status" value="1"/>
</dbReference>
<dbReference type="FunFam" id="1.10.510.10:FF:001396">
    <property type="entry name" value="Tyrosine-protein kinase receptor cam-1"/>
    <property type="match status" value="1"/>
</dbReference>
<dbReference type="FunFam" id="2.40.20.10:FF:000032">
    <property type="entry name" value="Tyrosine-protein kinase receptor cam-1"/>
    <property type="match status" value="1"/>
</dbReference>
<evidence type="ECO:0000256" key="16">
    <source>
        <dbReference type="ARBA" id="ARBA00034103"/>
    </source>
</evidence>
<protein>
    <recommendedName>
        <fullName evidence="2">receptor protein-tyrosine kinase</fullName>
        <ecNumber evidence="2">2.7.10.1</ecNumber>
    </recommendedName>
</protein>
<feature type="transmembrane region" description="Helical" evidence="23">
    <location>
        <begin position="450"/>
        <end position="473"/>
    </location>
</feature>
<dbReference type="GO" id="GO:0007169">
    <property type="term" value="P:cell surface receptor protein tyrosine kinase signaling pathway"/>
    <property type="evidence" value="ECO:0007669"/>
    <property type="project" value="InterPro"/>
</dbReference>
<evidence type="ECO:0000256" key="19">
    <source>
        <dbReference type="PIRSR" id="PIRSR000624-2"/>
    </source>
</evidence>
<dbReference type="SMART" id="SM00408">
    <property type="entry name" value="IGc2"/>
    <property type="match status" value="1"/>
</dbReference>
<evidence type="ECO:0000259" key="27">
    <source>
        <dbReference type="PROSITE" id="PS50835"/>
    </source>
</evidence>
<dbReference type="InterPro" id="IPR015943">
    <property type="entry name" value="WD40/YVTN_repeat-like_dom_sf"/>
</dbReference>
<dbReference type="EMBL" id="CP090892">
    <property type="protein sequence ID" value="ULU03881.1"/>
    <property type="molecule type" value="Genomic_DNA"/>
</dbReference>
<evidence type="ECO:0000256" key="18">
    <source>
        <dbReference type="PIRSR" id="PIRSR000624-1"/>
    </source>
</evidence>
<dbReference type="InterPro" id="IPR038178">
    <property type="entry name" value="Kringle_sf"/>
</dbReference>
<comment type="catalytic activity">
    <reaction evidence="17">
        <text>L-tyrosyl-[protein] + ATP = O-phospho-L-tyrosyl-[protein] + ADP + H(+)</text>
        <dbReference type="Rhea" id="RHEA:10596"/>
        <dbReference type="Rhea" id="RHEA-COMP:10136"/>
        <dbReference type="Rhea" id="RHEA-COMP:20101"/>
        <dbReference type="ChEBI" id="CHEBI:15378"/>
        <dbReference type="ChEBI" id="CHEBI:30616"/>
        <dbReference type="ChEBI" id="CHEBI:46858"/>
        <dbReference type="ChEBI" id="CHEBI:61978"/>
        <dbReference type="ChEBI" id="CHEBI:456216"/>
        <dbReference type="EC" id="2.7.10.1"/>
    </reaction>
</comment>
<dbReference type="InterPro" id="IPR020635">
    <property type="entry name" value="Tyr_kinase_cat_dom"/>
</dbReference>
<dbReference type="InterPro" id="IPR003599">
    <property type="entry name" value="Ig_sub"/>
</dbReference>
<keyword evidence="10" id="KW-0770">Synapse</keyword>
<dbReference type="CDD" id="cd00108">
    <property type="entry name" value="KR"/>
    <property type="match status" value="1"/>
</dbReference>
<evidence type="ECO:0000256" key="14">
    <source>
        <dbReference type="ARBA" id="ARBA00023180"/>
    </source>
</evidence>
<dbReference type="SUPFAM" id="SSF48726">
    <property type="entry name" value="Immunoglobulin"/>
    <property type="match status" value="1"/>
</dbReference>
<evidence type="ECO:0000313" key="29">
    <source>
        <dbReference type="Proteomes" id="UP000827892"/>
    </source>
</evidence>
<keyword evidence="4 20" id="KW-0420">Kringle</keyword>
<evidence type="ECO:0000256" key="4">
    <source>
        <dbReference type="ARBA" id="ARBA00022572"/>
    </source>
</evidence>